<evidence type="ECO:0000259" key="1">
    <source>
        <dbReference type="Pfam" id="PF01471"/>
    </source>
</evidence>
<feature type="non-terminal residue" evidence="2">
    <location>
        <position position="1"/>
    </location>
</feature>
<dbReference type="Proteomes" id="UP000434475">
    <property type="component" value="Unassembled WGS sequence"/>
</dbReference>
<sequence length="438" mass="47944">LYYHQDLRGTVDYLTSPVSQKIESWTHYNEWGEITHNAVLKCGQRQLDLVKNYTGHEYDSVLGMYYAKARFYDAENRKFISLDPIMDSSRYDVSQYATTPAFFVQYLYVKNSPLVYIDPMGLMYDDIVLGKVPSLPQTNSIKSAAAQKPVLTLGKTGNDVYNLQKILIDAGYYHYTDLDGSFGPKTYAAVQEFQRANGLQVDGSVGPQTWTVILGGQYVQGKDTQGRYSDQRQLNNELKQTRTLVNMRVVSTTSMSQKDYIDQLNCEPDFAPYEHFASPAGPQKDNAGNYGYGIYAGANVLEPSLEGSVNSNVDVRSPNMSAKHNAVLAIDLIEVGAGVAVVGGDYQNGGWELQAVTADANVAIGITGPGLDAGARLIQGSGSWKIWLNDTKYLEIEATGDLIGAGASFGFVNGKWKMGLTLGIGGSISVGIKDKDEK</sequence>
<dbReference type="AlphaFoldDB" id="A0A6I2RBL7"/>
<dbReference type="NCBIfam" id="TIGR03696">
    <property type="entry name" value="Rhs_assc_core"/>
    <property type="match status" value="1"/>
</dbReference>
<dbReference type="InterPro" id="IPR036366">
    <property type="entry name" value="PGBDSf"/>
</dbReference>
<dbReference type="PANTHER" id="PTHR32305">
    <property type="match status" value="1"/>
</dbReference>
<protein>
    <recommendedName>
        <fullName evidence="1">Peptidoglycan binding-like domain-containing protein</fullName>
    </recommendedName>
</protein>
<dbReference type="Pfam" id="PF01471">
    <property type="entry name" value="PG_binding_1"/>
    <property type="match status" value="1"/>
</dbReference>
<organism evidence="2 3">
    <name type="scientific">Flavonifractor plautii</name>
    <name type="common">Fusobacterium plautii</name>
    <dbReference type="NCBI Taxonomy" id="292800"/>
    <lineage>
        <taxon>Bacteria</taxon>
        <taxon>Bacillati</taxon>
        <taxon>Bacillota</taxon>
        <taxon>Clostridia</taxon>
        <taxon>Eubacteriales</taxon>
        <taxon>Oscillospiraceae</taxon>
        <taxon>Flavonifractor</taxon>
    </lineage>
</organism>
<reference evidence="2 3" key="1">
    <citation type="journal article" date="2019" name="Nat. Med.">
        <title>A library of human gut bacterial isolates paired with longitudinal multiomics data enables mechanistic microbiome research.</title>
        <authorList>
            <person name="Poyet M."/>
            <person name="Groussin M."/>
            <person name="Gibbons S.M."/>
            <person name="Avila-Pacheco J."/>
            <person name="Jiang X."/>
            <person name="Kearney S.M."/>
            <person name="Perrotta A.R."/>
            <person name="Berdy B."/>
            <person name="Zhao S."/>
            <person name="Lieberman T.D."/>
            <person name="Swanson P.K."/>
            <person name="Smith M."/>
            <person name="Roesemann S."/>
            <person name="Alexander J.E."/>
            <person name="Rich S.A."/>
            <person name="Livny J."/>
            <person name="Vlamakis H."/>
            <person name="Clish C."/>
            <person name="Bullock K."/>
            <person name="Deik A."/>
            <person name="Scott J."/>
            <person name="Pierce K.A."/>
            <person name="Xavier R.J."/>
            <person name="Alm E.J."/>
        </authorList>
    </citation>
    <scope>NUCLEOTIDE SEQUENCE [LARGE SCALE GENOMIC DNA]</scope>
    <source>
        <strain evidence="2 3">BIOML-A2</strain>
    </source>
</reference>
<dbReference type="SUPFAM" id="SSF47090">
    <property type="entry name" value="PGBD-like"/>
    <property type="match status" value="1"/>
</dbReference>
<dbReference type="RefSeq" id="WP_204987815.1">
    <property type="nucleotide sequence ID" value="NZ_WKPR01000059.1"/>
</dbReference>
<dbReference type="InterPro" id="IPR002477">
    <property type="entry name" value="Peptidoglycan-bd-like"/>
</dbReference>
<dbReference type="InterPro" id="IPR036365">
    <property type="entry name" value="PGBD-like_sf"/>
</dbReference>
<accession>A0A6I2RBL7</accession>
<comment type="caution">
    <text evidence="2">The sequence shown here is derived from an EMBL/GenBank/DDBJ whole genome shotgun (WGS) entry which is preliminary data.</text>
</comment>
<dbReference type="Gene3D" id="2.180.10.10">
    <property type="entry name" value="RHS repeat-associated core"/>
    <property type="match status" value="1"/>
</dbReference>
<dbReference type="Gene3D" id="1.10.101.10">
    <property type="entry name" value="PGBD-like superfamily/PGBD"/>
    <property type="match status" value="1"/>
</dbReference>
<evidence type="ECO:0000313" key="2">
    <source>
        <dbReference type="EMBL" id="MSB22943.1"/>
    </source>
</evidence>
<gene>
    <name evidence="2" type="ORF">GKE97_26235</name>
</gene>
<evidence type="ECO:0000313" key="3">
    <source>
        <dbReference type="Proteomes" id="UP000434475"/>
    </source>
</evidence>
<proteinExistence type="predicted"/>
<feature type="domain" description="Peptidoglycan binding-like" evidence="1">
    <location>
        <begin position="156"/>
        <end position="212"/>
    </location>
</feature>
<name>A0A6I2RBL7_FLAPL</name>
<dbReference type="InterPro" id="IPR050708">
    <property type="entry name" value="T6SS_VgrG/RHS"/>
</dbReference>
<dbReference type="InterPro" id="IPR022385">
    <property type="entry name" value="Rhs_assc_core"/>
</dbReference>
<dbReference type="PANTHER" id="PTHR32305:SF15">
    <property type="entry name" value="PROTEIN RHSA-RELATED"/>
    <property type="match status" value="1"/>
</dbReference>
<dbReference type="EMBL" id="WKPR01000059">
    <property type="protein sequence ID" value="MSB22943.1"/>
    <property type="molecule type" value="Genomic_DNA"/>
</dbReference>